<dbReference type="EMBL" id="CAJA01000509">
    <property type="protein sequence ID" value="CCH75576.1"/>
    <property type="molecule type" value="Genomic_DNA"/>
</dbReference>
<gene>
    <name evidence="2" type="ORF">BN11_810015</name>
</gene>
<name>W6K2W9_9MICO</name>
<dbReference type="SMART" id="SM00955">
    <property type="entry name" value="RNB"/>
    <property type="match status" value="1"/>
</dbReference>
<dbReference type="PANTHER" id="PTHR23355:SF42">
    <property type="entry name" value="RIBONUCLEASE II, CHLOROPLASTIC_MITOCHONDRIAL"/>
    <property type="match status" value="1"/>
</dbReference>
<dbReference type="AlphaFoldDB" id="W6K2W9"/>
<dbReference type="SUPFAM" id="SSF50249">
    <property type="entry name" value="Nucleic acid-binding proteins"/>
    <property type="match status" value="1"/>
</dbReference>
<organism evidence="2 3">
    <name type="scientific">Nostocoides australiense Ben110</name>
    <dbReference type="NCBI Taxonomy" id="1193182"/>
    <lineage>
        <taxon>Bacteria</taxon>
        <taxon>Bacillati</taxon>
        <taxon>Actinomycetota</taxon>
        <taxon>Actinomycetes</taxon>
        <taxon>Micrococcales</taxon>
        <taxon>Intrasporangiaceae</taxon>
        <taxon>Nostocoides</taxon>
    </lineage>
</organism>
<feature type="domain" description="RNB" evidence="1">
    <location>
        <begin position="60"/>
        <end position="378"/>
    </location>
</feature>
<dbReference type="GO" id="GO:0000932">
    <property type="term" value="C:P-body"/>
    <property type="evidence" value="ECO:0007669"/>
    <property type="project" value="TreeGrafter"/>
</dbReference>
<evidence type="ECO:0000259" key="1">
    <source>
        <dbReference type="SMART" id="SM00955"/>
    </source>
</evidence>
<evidence type="ECO:0000313" key="2">
    <source>
        <dbReference type="EMBL" id="CCH75576.1"/>
    </source>
</evidence>
<evidence type="ECO:0000313" key="3">
    <source>
        <dbReference type="Proteomes" id="UP000035763"/>
    </source>
</evidence>
<dbReference type="InterPro" id="IPR050180">
    <property type="entry name" value="RNR_Ribonuclease"/>
</dbReference>
<dbReference type="STRING" id="1193182.BN11_810015"/>
<dbReference type="RefSeq" id="WP_235435394.1">
    <property type="nucleotide sequence ID" value="NZ_HG764815.1"/>
</dbReference>
<dbReference type="GO" id="GO:0000175">
    <property type="term" value="F:3'-5'-RNA exonuclease activity"/>
    <property type="evidence" value="ECO:0007669"/>
    <property type="project" value="TreeGrafter"/>
</dbReference>
<keyword evidence="3" id="KW-1185">Reference proteome</keyword>
<protein>
    <submittedName>
        <fullName evidence="2">Putative ribonuclease R</fullName>
    </submittedName>
</protein>
<dbReference type="Pfam" id="PF18614">
    <property type="entry name" value="RNase_II_C_S1"/>
    <property type="match status" value="1"/>
</dbReference>
<dbReference type="InterPro" id="IPR040596">
    <property type="entry name" value="RNase_II_C_S1"/>
</dbReference>
<proteinExistence type="predicted"/>
<dbReference type="Pfam" id="PF00773">
    <property type="entry name" value="RNB"/>
    <property type="match status" value="1"/>
</dbReference>
<reference evidence="2 3" key="1">
    <citation type="journal article" date="2013" name="ISME J.">
        <title>A metabolic model for members of the genus Tetrasphaera involved in enhanced biological phosphorus removal.</title>
        <authorList>
            <person name="Kristiansen R."/>
            <person name="Nguyen H.T.T."/>
            <person name="Saunders A.M."/>
            <person name="Nielsen J.L."/>
            <person name="Wimmer R."/>
            <person name="Le V.Q."/>
            <person name="McIlroy S.J."/>
            <person name="Petrovski S."/>
            <person name="Seviour R.J."/>
            <person name="Calteau A."/>
            <person name="Nielsen K.L."/>
            <person name="Nielsen P.H."/>
        </authorList>
    </citation>
    <scope>NUCLEOTIDE SEQUENCE [LARGE SCALE GENOMIC DNA]</scope>
    <source>
        <strain evidence="2 3">Ben110</strain>
    </source>
</reference>
<accession>W6K2W9</accession>
<dbReference type="PANTHER" id="PTHR23355">
    <property type="entry name" value="RIBONUCLEASE"/>
    <property type="match status" value="1"/>
</dbReference>
<dbReference type="Proteomes" id="UP000035763">
    <property type="component" value="Unassembled WGS sequence"/>
</dbReference>
<sequence>MAQPMRARYSDTGIAAVLADDRLLARFDAIRAEFTVPEAFPPEVLAEADQIAGAPMEWPERDETAVPFLTIDPPGSMDLDQAVHIERAEGGFRVRYAIAYLPAFVAPGGAIDGEAHRRGQTIYAPDERTPLHPPQVSENAASLLPDQVRAAYVWDMHVKDDGEGDQKTVYRALVRSVDRFDYEQVQAMIDAGTDDDRVALLKEVGERRITFEQRRGGASLPMPEQQVTQDEAGKFVLGFRPPLPAEEWNAQISLMTGMAAAELMVEARTGILRTLPAPDEQAVERFRRQAKTLGVQWQEGESYGAFLRRLDRTNPHHLALIYDATGLFRGSGYVAFDGEVPPAPEHGALASTYAHVTAPLRRLVDRFGLAIAEALAAGRPVPKWVRSGIGVLPEIMAATGRTASGVERACTDAVEAAVLSQYVGDTFDAVVVDQGQKGAWLLQLTDPAVVAHAGTEVKVAVGDLVAARLTEADVTAGVVRFHITARKGAVPAPAGVPASPEDPLAPPA</sequence>
<dbReference type="InterPro" id="IPR001900">
    <property type="entry name" value="RNase_II/R"/>
</dbReference>
<dbReference type="InterPro" id="IPR012340">
    <property type="entry name" value="NA-bd_OB-fold"/>
</dbReference>
<comment type="caution">
    <text evidence="2">The sequence shown here is derived from an EMBL/GenBank/DDBJ whole genome shotgun (WGS) entry which is preliminary data.</text>
</comment>
<dbReference type="GO" id="GO:0006402">
    <property type="term" value="P:mRNA catabolic process"/>
    <property type="evidence" value="ECO:0007669"/>
    <property type="project" value="TreeGrafter"/>
</dbReference>
<dbReference type="GO" id="GO:0003723">
    <property type="term" value="F:RNA binding"/>
    <property type="evidence" value="ECO:0007669"/>
    <property type="project" value="InterPro"/>
</dbReference>